<dbReference type="EMBL" id="SNWM01000001">
    <property type="protein sequence ID" value="TDO24263.1"/>
    <property type="molecule type" value="Genomic_DNA"/>
</dbReference>
<keyword evidence="1" id="KW-1133">Transmembrane helix</keyword>
<accession>A0A4R6IPR6</accession>
<dbReference type="RefSeq" id="WP_133552104.1">
    <property type="nucleotide sequence ID" value="NZ_SNWM01000001.1"/>
</dbReference>
<comment type="caution">
    <text evidence="2">The sequence shown here is derived from an EMBL/GenBank/DDBJ whole genome shotgun (WGS) entry which is preliminary data.</text>
</comment>
<feature type="transmembrane region" description="Helical" evidence="1">
    <location>
        <begin position="6"/>
        <end position="24"/>
    </location>
</feature>
<feature type="transmembrane region" description="Helical" evidence="1">
    <location>
        <begin position="114"/>
        <end position="134"/>
    </location>
</feature>
<keyword evidence="1" id="KW-0472">Membrane</keyword>
<evidence type="ECO:0000256" key="1">
    <source>
        <dbReference type="SAM" id="Phobius"/>
    </source>
</evidence>
<gene>
    <name evidence="2" type="ORF">CLV32_0552</name>
</gene>
<dbReference type="Proteomes" id="UP000295499">
    <property type="component" value="Unassembled WGS sequence"/>
</dbReference>
<dbReference type="Pfam" id="PF06912">
    <property type="entry name" value="DUF1275"/>
    <property type="match status" value="1"/>
</dbReference>
<feature type="transmembrane region" description="Helical" evidence="1">
    <location>
        <begin position="180"/>
        <end position="198"/>
    </location>
</feature>
<keyword evidence="1" id="KW-0812">Transmembrane</keyword>
<feature type="transmembrane region" description="Helical" evidence="1">
    <location>
        <begin position="89"/>
        <end position="108"/>
    </location>
</feature>
<sequence length="200" mass="22045">MKLTKTYGLSTIFLLTFIAGYCDSVTLFSSGFLSVHVFGNIILAAYQFFDGNLNIAFTQLITVPIYAASILAVQSITYRNQANFNPIRVSGLSLMLIGLFAFLTENFLDAADSVGGQILCFMVIFVVSFLRYTSFRRIKYNVIFNSSQTTRAGKFYTHRMFFSALAFLTGFLFGGVTGHLFGLSAIALAGIILFLATIND</sequence>
<dbReference type="AlphaFoldDB" id="A0A4R6IPR6"/>
<name>A0A4R6IPR6_9SPHI</name>
<dbReference type="OrthoDB" id="5125627at2"/>
<feature type="transmembrane region" description="Helical" evidence="1">
    <location>
        <begin position="55"/>
        <end position="77"/>
    </location>
</feature>
<evidence type="ECO:0000313" key="3">
    <source>
        <dbReference type="Proteomes" id="UP000295499"/>
    </source>
</evidence>
<organism evidence="2 3">
    <name type="scientific">Pedobacter duraquae</name>
    <dbReference type="NCBI Taxonomy" id="425511"/>
    <lineage>
        <taxon>Bacteria</taxon>
        <taxon>Pseudomonadati</taxon>
        <taxon>Bacteroidota</taxon>
        <taxon>Sphingobacteriia</taxon>
        <taxon>Sphingobacteriales</taxon>
        <taxon>Sphingobacteriaceae</taxon>
        <taxon>Pedobacter</taxon>
    </lineage>
</organism>
<protein>
    <submittedName>
        <fullName evidence="2">Uncharacterized protein DUF1275</fullName>
    </submittedName>
</protein>
<keyword evidence="3" id="KW-1185">Reference proteome</keyword>
<dbReference type="InterPro" id="IPR010699">
    <property type="entry name" value="DUF1275"/>
</dbReference>
<reference evidence="2 3" key="1">
    <citation type="submission" date="2019-03" db="EMBL/GenBank/DDBJ databases">
        <title>Genomic Encyclopedia of Archaeal and Bacterial Type Strains, Phase II (KMG-II): from individual species to whole genera.</title>
        <authorList>
            <person name="Goeker M."/>
        </authorList>
    </citation>
    <scope>NUCLEOTIDE SEQUENCE [LARGE SCALE GENOMIC DNA]</scope>
    <source>
        <strain evidence="2 3">DSM 19034</strain>
    </source>
</reference>
<evidence type="ECO:0000313" key="2">
    <source>
        <dbReference type="EMBL" id="TDO24263.1"/>
    </source>
</evidence>
<feature type="transmembrane region" description="Helical" evidence="1">
    <location>
        <begin position="155"/>
        <end position="174"/>
    </location>
</feature>
<proteinExistence type="predicted"/>